<accession>A0A6G7YK24</accession>
<gene>
    <name evidence="1" type="ORF">G7071_18250</name>
</gene>
<dbReference type="KEGG" id="npi:G7071_18250"/>
<name>A0A6G7YK24_9ACTN</name>
<dbReference type="EMBL" id="CP049866">
    <property type="protein sequence ID" value="QIK77087.1"/>
    <property type="molecule type" value="Genomic_DNA"/>
</dbReference>
<proteinExistence type="predicted"/>
<organism evidence="1 2">
    <name type="scientific">Nocardioides piscis</name>
    <dbReference type="NCBI Taxonomy" id="2714938"/>
    <lineage>
        <taxon>Bacteria</taxon>
        <taxon>Bacillati</taxon>
        <taxon>Actinomycetota</taxon>
        <taxon>Actinomycetes</taxon>
        <taxon>Propionibacteriales</taxon>
        <taxon>Nocardioidaceae</taxon>
        <taxon>Nocardioides</taxon>
    </lineage>
</organism>
<dbReference type="RefSeq" id="WP_166320770.1">
    <property type="nucleotide sequence ID" value="NZ_CP049866.1"/>
</dbReference>
<evidence type="ECO:0000313" key="2">
    <source>
        <dbReference type="Proteomes" id="UP000502035"/>
    </source>
</evidence>
<sequence length="98" mass="10262">MNVQIDYDSLAGASQEWRDLGELMDDTADRLSSATPGVFAPSVRGAAAAFLSAWQGFARDSAGVANGLADALELNVDDQRAVDDVVRDGFDFLLGPAG</sequence>
<evidence type="ECO:0000313" key="1">
    <source>
        <dbReference type="EMBL" id="QIK77087.1"/>
    </source>
</evidence>
<dbReference type="Proteomes" id="UP000502035">
    <property type="component" value="Chromosome"/>
</dbReference>
<protein>
    <submittedName>
        <fullName evidence="1">Uncharacterized protein</fullName>
    </submittedName>
</protein>
<keyword evidence="2" id="KW-1185">Reference proteome</keyword>
<dbReference type="AlphaFoldDB" id="A0A6G7YK24"/>
<reference evidence="1 2" key="1">
    <citation type="submission" date="2020-03" db="EMBL/GenBank/DDBJ databases">
        <title>Nocardioides sp. nov., isolated from fish.</title>
        <authorList>
            <person name="Hyun D.-W."/>
            <person name="Bae J.-W."/>
        </authorList>
    </citation>
    <scope>NUCLEOTIDE SEQUENCE [LARGE SCALE GENOMIC DNA]</scope>
    <source>
        <strain evidence="1 2">HDW12A</strain>
    </source>
</reference>